<dbReference type="HOGENOM" id="CLU_2343308_0_0_0"/>
<organism evidence="3 4">
    <name type="scientific">Leptotrichia hofstadii F0254</name>
    <dbReference type="NCBI Taxonomy" id="634994"/>
    <lineage>
        <taxon>Bacteria</taxon>
        <taxon>Fusobacteriati</taxon>
        <taxon>Fusobacteriota</taxon>
        <taxon>Fusobacteriia</taxon>
        <taxon>Fusobacteriales</taxon>
        <taxon>Leptotrichiaceae</taxon>
        <taxon>Leptotrichia</taxon>
    </lineage>
</organism>
<keyword evidence="1" id="KW-0175">Coiled coil</keyword>
<evidence type="ECO:0000256" key="1">
    <source>
        <dbReference type="SAM" id="Coils"/>
    </source>
</evidence>
<feature type="transmembrane region" description="Helical" evidence="2">
    <location>
        <begin position="6"/>
        <end position="24"/>
    </location>
</feature>
<feature type="coiled-coil region" evidence="1">
    <location>
        <begin position="43"/>
        <end position="99"/>
    </location>
</feature>
<dbReference type="AlphaFoldDB" id="C9MV78"/>
<dbReference type="EMBL" id="ACVB02000007">
    <property type="protein sequence ID" value="EEX75300.1"/>
    <property type="molecule type" value="Genomic_DNA"/>
</dbReference>
<keyword evidence="2" id="KW-0472">Membrane</keyword>
<reference evidence="3 4" key="1">
    <citation type="submission" date="2009-09" db="EMBL/GenBank/DDBJ databases">
        <authorList>
            <person name="Weinstock G."/>
            <person name="Sodergren E."/>
            <person name="Clifton S."/>
            <person name="Fulton L."/>
            <person name="Fulton B."/>
            <person name="Courtney L."/>
            <person name="Fronick C."/>
            <person name="Harrison M."/>
            <person name="Strong C."/>
            <person name="Farmer C."/>
            <person name="Delahaunty K."/>
            <person name="Markovic C."/>
            <person name="Hall O."/>
            <person name="Minx P."/>
            <person name="Tomlinson C."/>
            <person name="Mitreva M."/>
            <person name="Nelson J."/>
            <person name="Hou S."/>
            <person name="Wollam A."/>
            <person name="Pepin K.H."/>
            <person name="Johnson M."/>
            <person name="Bhonagiri V."/>
            <person name="Nash W.E."/>
            <person name="Warren W."/>
            <person name="Chinwalla A."/>
            <person name="Mardis E.R."/>
            <person name="Wilson R.K."/>
        </authorList>
    </citation>
    <scope>NUCLEOTIDE SEQUENCE [LARGE SCALE GENOMIC DNA]</scope>
    <source>
        <strain evidence="3 4">F0254</strain>
    </source>
</reference>
<accession>C9MV78</accession>
<dbReference type="STRING" id="634994.GCWU000323_00549"/>
<dbReference type="RefSeq" id="WP_006803886.1">
    <property type="nucleotide sequence ID" value="NZ_GG700632.1"/>
</dbReference>
<evidence type="ECO:0000256" key="2">
    <source>
        <dbReference type="SAM" id="Phobius"/>
    </source>
</evidence>
<keyword evidence="2" id="KW-1133">Transmembrane helix</keyword>
<gene>
    <name evidence="3" type="ORF">GCWU000323_00549</name>
</gene>
<evidence type="ECO:0000313" key="3">
    <source>
        <dbReference type="EMBL" id="EEX75300.1"/>
    </source>
</evidence>
<name>C9MV78_9FUSO</name>
<sequence>MITIATIFYCLVIPVVLIIITSLIKRWLRKYIEKRIDEGLTLLENLESINDELDTKIDSVKIKVYNMYLDRCRESLRKKREMDKEIRQITQKIKDKISKK</sequence>
<dbReference type="Proteomes" id="UP000006233">
    <property type="component" value="Unassembled WGS sequence"/>
</dbReference>
<comment type="caution">
    <text evidence="3">The sequence shown here is derived from an EMBL/GenBank/DDBJ whole genome shotgun (WGS) entry which is preliminary data.</text>
</comment>
<proteinExistence type="predicted"/>
<protein>
    <submittedName>
        <fullName evidence="3">Uncharacterized protein</fullName>
    </submittedName>
</protein>
<keyword evidence="2" id="KW-0812">Transmembrane</keyword>
<evidence type="ECO:0000313" key="4">
    <source>
        <dbReference type="Proteomes" id="UP000006233"/>
    </source>
</evidence>